<sequence length="2106" mass="239121">MENHWVQSSEWESLSSDQEMQGQNGELRPLTNSGSYHCKSALRDHESNMKLFLYKSSYNKLAALVGRYPYNDEALLLLPDLWNCFYHGTYSLGRSFDVAEAKVHSEGSPAFLRWVDYTLSQMTTGELLDHVLIGESSLWGLGKDTAQAIMSDIYHPTMCKIRRCLYLQYFLGFALIVLNFEDMDVRSDVRVTLPGICDKIEDGIYQLKFNNHLWLYITPHAVFVHTPVYDQILQKDLFLNLCDKISERINVVIGSRTISQLARLRFPSEKDHPDLGLDTVVDDIIKWGDHLLYNLRNKAFDLIGMYEAFCVSAILLGDDPLIWNNREFQDNLLADIAANEPSLYNGAQSLVNMINKLSPSNLSEIHGLWRIWGHPIIDLEGGLRKMEATCLKQSPVDIQETEIGHRTFKYIFARNYLNKHHHYPLSNMSSAADFELYRDHLRQQDRDIYAETSVHYSEDIYIHRCLRSNAPLDEYDVRYRHSDWEYVQFLQNFQIPQSVNLATMIKDKAISQTRSELISSVMLRNSVFDPQNRRGVLKWLSEQTLKLKNFLGMIDEEGIPENDRIIGLYPKERELKTKARFFSLMSYKMRMYVTATEEILGKYMLPYFPMITMSDTLLNMIIRLYNMTTKIGARGSTITYSMNIDFSKWNQNMRERTNASIFSEIDKIIGFRRLISRTHDIFRNSYLYLCSGEYIPQIIRGALTAMSPWSRIGDESGKEGLRQKGWTITTVCDIVSLAFSHGVKIELIGGGDNQVLTVTISSRGTERSLSSEEQRTSIRERMVKFRNSLAKKMSKRGLPLKLEETWISHKLLMYNKIMYLDGVPLPSRLKVISRMFSNSNEGILCLGGIMSTLGTGYQSLSSKDYDPILSWIMSRWLTLLNLSQYYSSSPMAGARHLDRAMLQAYSRKSEGENLFGPDPSDNRSRRNKDHTSFKPKRLLSLEELFLICLYYHKVLGGPGIGSPLSYIMKGFPDPLSEALTFNYHMMKSEIPAAMKDKIACLTSVMKSPIKHWEHLLEDPVAVNHNAPSHGIAALRNQASTVMKSTEIKNQAFRELISIGDTEYLRDLSKQLCAPDTIEPRLLHDVVGSTIPGYVNTILSKVDQSTTLNKLASNTDVVGCIYNSEMHYMMFLAEKVKVKTGHPFGDCPTEDARGLRNLTWGKNIVGVTTPHPAAYLVMADHNNTAPECDHNYISVLVKRTHPLHHHKRGQFRPYFGSYTAEKFKSGVLTSAYGDEDILRRALKIQKLLGWRYRAGSNMYTLIQGILSCVTNADPSKFLPTIEEITGDVEHRYHDMATKHGGIPSNLTRDLTYVSCNTSTFADHSKGAANETIHFQAAIIYCSVYASLITAGAPRASRVMHFHERCRECIKKIEHVGDDGEGLHGISLASCPNNPLMYIEEKDIPVHYHNVLAFEKEQAKLLKCRERRGDEQTMVQFDICKERSSWLLLAYVSLLSGNMKGSAENLTMQKMSRHELVFLVRCSVHLNMLRQARPLAGMTVCDIRDAVDIWEPLYKKVLAANAIINHLKDSGSPVVSNQDNVVLLISVLLENTSDVEMKLLEGAVCKYQDPEYKTSRLISSLVKIPSVRVCHLCCKQWHGWALSETVAPCSIHMQTPPHLEYHMYSLDKLSRFAGLAKSPTEEPSNKRKQATLFASIKRHKASDRTHTVRMRLSRFLYQESKVEKIISEHLACRWKKMNIMEEDDVSSFKIRASEGFSTLRDFGVDYVPSTVGMTVNMVQTMMVVLASIGDVHDRRKKIGVEVTGDTFQLGVLRKSCQMLRNLLATTNITVQVIFYISSVHNLEEVNLTVLREIEYDLRVSNLSSKDAQSLSVTQHGEGALDITAITQECDAIIISGTRDIGLMTQSPGCRVFVSATSDDCYCKIAEIKEQMAVDGLSLTLRLSTPEESVSFPYPCVIIVENSASPYHVSYDMTLRALDTLKPTYNARIGTSLLNNINEETSCSVAYELYREYVGNPTPIMSQSIYESCRSKLAAGLMLFALRSNRRSSMPWRTIKLLSLIISLDILTSTNKLEMLASYSNVCGTSFSRLTYKEIILYRKGDMPAHHGSLINWTVGSLGEDIITTVRTLDSRLVCSWSEQRSPSRKVCI</sequence>
<keyword evidence="10" id="KW-0067">ATP-binding</keyword>
<evidence type="ECO:0000256" key="8">
    <source>
        <dbReference type="ARBA" id="ARBA00022695"/>
    </source>
</evidence>
<evidence type="ECO:0000256" key="5">
    <source>
        <dbReference type="ARBA" id="ARBA00022664"/>
    </source>
</evidence>
<evidence type="ECO:0000256" key="21">
    <source>
        <dbReference type="ARBA" id="ARBA00047370"/>
    </source>
</evidence>
<keyword evidence="14" id="KW-1035">Host cytoplasm</keyword>
<dbReference type="InterPro" id="IPR014023">
    <property type="entry name" value="Mononeg_RNA_pol_cat"/>
</dbReference>
<keyword evidence="4" id="KW-0696">RNA-directed RNA polymerase</keyword>
<keyword evidence="12" id="KW-0693">Viral RNA replication</keyword>
<comment type="catalytic activity">
    <reaction evidence="16">
        <text>a 5'-end triphospho-adenylyl-adenylyl-cytidylyl-adenosine in mRNA + GDP + H(+) = a 5'-end (5'-triphosphoguanosine)-adenylyl-adenylyl-cytidylyl-adenosine in mRNA + diphosphate</text>
        <dbReference type="Rhea" id="RHEA:65436"/>
        <dbReference type="Rhea" id="RHEA-COMP:16797"/>
        <dbReference type="Rhea" id="RHEA-COMP:16799"/>
        <dbReference type="ChEBI" id="CHEBI:15378"/>
        <dbReference type="ChEBI" id="CHEBI:33019"/>
        <dbReference type="ChEBI" id="CHEBI:58189"/>
        <dbReference type="ChEBI" id="CHEBI:156484"/>
        <dbReference type="ChEBI" id="CHEBI:156503"/>
        <dbReference type="EC" id="2.7.7.88"/>
    </reaction>
</comment>
<evidence type="ECO:0000256" key="7">
    <source>
        <dbReference type="ARBA" id="ARBA00022691"/>
    </source>
</evidence>
<evidence type="ECO:0000256" key="16">
    <source>
        <dbReference type="ARBA" id="ARBA00024494"/>
    </source>
</evidence>
<dbReference type="GO" id="GO:0044423">
    <property type="term" value="C:virion component"/>
    <property type="evidence" value="ECO:0007669"/>
    <property type="project" value="UniProtKB-KW"/>
</dbReference>
<keyword evidence="6" id="KW-0808">Transferase</keyword>
<dbReference type="Pfam" id="PF14318">
    <property type="entry name" value="Mononeg_mRNAcap"/>
    <property type="match status" value="1"/>
</dbReference>
<feature type="domain" description="RdRp catalytic" evidence="24">
    <location>
        <begin position="638"/>
        <end position="822"/>
    </location>
</feature>
<evidence type="ECO:0000313" key="25">
    <source>
        <dbReference type="EMBL" id="XBH23564.1"/>
    </source>
</evidence>
<keyword evidence="5" id="KW-0507">mRNA processing</keyword>
<name>A0AAU7E124_9RHAB</name>
<keyword evidence="15" id="KW-0511">Multifunctional enzyme</keyword>
<evidence type="ECO:0000256" key="4">
    <source>
        <dbReference type="ARBA" id="ARBA00022484"/>
    </source>
</evidence>
<evidence type="ECO:0000256" key="19">
    <source>
        <dbReference type="ARBA" id="ARBA00031012"/>
    </source>
</evidence>
<dbReference type="GO" id="GO:0005524">
    <property type="term" value="F:ATP binding"/>
    <property type="evidence" value="ECO:0007669"/>
    <property type="project" value="UniProtKB-KW"/>
</dbReference>
<evidence type="ECO:0000256" key="22">
    <source>
        <dbReference type="ARBA" id="ARBA00048548"/>
    </source>
</evidence>
<evidence type="ECO:0000256" key="17">
    <source>
        <dbReference type="ARBA" id="ARBA00024499"/>
    </source>
</evidence>
<dbReference type="GO" id="GO:0003968">
    <property type="term" value="F:RNA-directed RNA polymerase activity"/>
    <property type="evidence" value="ECO:0007669"/>
    <property type="project" value="UniProtKB-KW"/>
</dbReference>
<dbReference type="InterPro" id="IPR026890">
    <property type="entry name" value="Mononeg_mRNAcap"/>
</dbReference>
<evidence type="ECO:0000256" key="6">
    <source>
        <dbReference type="ARBA" id="ARBA00022679"/>
    </source>
</evidence>
<evidence type="ECO:0000256" key="2">
    <source>
        <dbReference type="ARBA" id="ARBA00004328"/>
    </source>
</evidence>
<evidence type="ECO:0000256" key="11">
    <source>
        <dbReference type="ARBA" id="ARBA00022844"/>
    </source>
</evidence>
<dbReference type="EC" id="2.7.7.48" evidence="3"/>
<evidence type="ECO:0000256" key="1">
    <source>
        <dbReference type="ARBA" id="ARBA00004192"/>
    </source>
</evidence>
<evidence type="ECO:0000256" key="13">
    <source>
        <dbReference type="ARBA" id="ARBA00023042"/>
    </source>
</evidence>
<evidence type="ECO:0000256" key="15">
    <source>
        <dbReference type="ARBA" id="ARBA00023268"/>
    </source>
</evidence>
<evidence type="ECO:0000256" key="9">
    <source>
        <dbReference type="ARBA" id="ARBA00022741"/>
    </source>
</evidence>
<feature type="compositionally biased region" description="Basic and acidic residues" evidence="23">
    <location>
        <begin position="920"/>
        <end position="932"/>
    </location>
</feature>
<reference evidence="25" key="2">
    <citation type="submission" date="2024-04" db="EMBL/GenBank/DDBJ databases">
        <authorList>
            <person name="Safarova D."/>
        </authorList>
    </citation>
    <scope>NUCLEOTIDE SEQUENCE</scope>
    <source>
        <strain evidence="25">B78-30</strain>
    </source>
</reference>
<dbReference type="GO" id="GO:0030430">
    <property type="term" value="C:host cell cytoplasm"/>
    <property type="evidence" value="ECO:0007669"/>
    <property type="project" value="UniProtKB-SubCell"/>
</dbReference>
<evidence type="ECO:0000256" key="20">
    <source>
        <dbReference type="ARBA" id="ARBA00047332"/>
    </source>
</evidence>
<dbReference type="GO" id="GO:0004482">
    <property type="term" value="F:mRNA 5'-cap (guanine-N7-)-methyltransferase activity"/>
    <property type="evidence" value="ECO:0007669"/>
    <property type="project" value="InterPro"/>
</dbReference>
<dbReference type="PROSITE" id="PS50526">
    <property type="entry name" value="RDRP_SSRNA_NEG_NONSEG"/>
    <property type="match status" value="1"/>
</dbReference>
<keyword evidence="13" id="KW-0506">mRNA capping</keyword>
<evidence type="ECO:0000259" key="24">
    <source>
        <dbReference type="PROSITE" id="PS50526"/>
    </source>
</evidence>
<feature type="region of interest" description="Disordered" evidence="23">
    <location>
        <begin position="908"/>
        <end position="932"/>
    </location>
</feature>
<comment type="catalytic activity">
    <reaction evidence="21">
        <text>a 5'-end (5'-triphosphoguanosine)-adenylyl-adenylyl-cytidylyl-adenosine in mRNA + 2 S-adenosyl-L-methionine = a 5'-end (N(7)-methyl 5'-triphosphoguanosine)-(2'-O-methyladenylyl)-adenylyl-cytidylyl-adenosine in mRNA + 2 S-adenosyl-L-homocysteine + H(+)</text>
        <dbReference type="Rhea" id="RHEA:65376"/>
        <dbReference type="Rhea" id="RHEA-COMP:16797"/>
        <dbReference type="Rhea" id="RHEA-COMP:16798"/>
        <dbReference type="ChEBI" id="CHEBI:15378"/>
        <dbReference type="ChEBI" id="CHEBI:57856"/>
        <dbReference type="ChEBI" id="CHEBI:59789"/>
        <dbReference type="ChEBI" id="CHEBI:156483"/>
        <dbReference type="ChEBI" id="CHEBI:156484"/>
        <dbReference type="EC" id="2.1.1.375"/>
    </reaction>
</comment>
<keyword evidence="11" id="KW-0946">Virion</keyword>
<comment type="catalytic activity">
    <reaction evidence="22">
        <text>GTP + H2O = GDP + phosphate + H(+)</text>
        <dbReference type="Rhea" id="RHEA:19669"/>
        <dbReference type="ChEBI" id="CHEBI:15377"/>
        <dbReference type="ChEBI" id="CHEBI:15378"/>
        <dbReference type="ChEBI" id="CHEBI:37565"/>
        <dbReference type="ChEBI" id="CHEBI:43474"/>
        <dbReference type="ChEBI" id="CHEBI:58189"/>
    </reaction>
</comment>
<comment type="catalytic activity">
    <reaction evidence="20">
        <text>a 5'-end (5'-triphosphoguanosine)-adenylyl-adenylyl-cytidylyl-adenosine in mRNA + S-adenosyl-L-methionine = a 5'-end (5'-triphosphoguanosine)-(2'-O-methyladenylyl)-adenylyl-cytidylyl-adenosine in mRNA + S-adenosyl-L-homocysteine + H(+)</text>
        <dbReference type="Rhea" id="RHEA:65380"/>
        <dbReference type="Rhea" id="RHEA-COMP:16797"/>
        <dbReference type="Rhea" id="RHEA-COMP:16801"/>
        <dbReference type="ChEBI" id="CHEBI:15378"/>
        <dbReference type="ChEBI" id="CHEBI:57856"/>
        <dbReference type="ChEBI" id="CHEBI:59789"/>
        <dbReference type="ChEBI" id="CHEBI:156482"/>
        <dbReference type="ChEBI" id="CHEBI:156484"/>
    </reaction>
</comment>
<evidence type="ECO:0000256" key="14">
    <source>
        <dbReference type="ARBA" id="ARBA00023200"/>
    </source>
</evidence>
<feature type="region of interest" description="Disordered" evidence="23">
    <location>
        <begin position="1"/>
        <end position="32"/>
    </location>
</feature>
<gene>
    <name evidence="25" type="primary">L</name>
</gene>
<keyword evidence="7" id="KW-0949">S-adenosyl-L-methionine</keyword>
<evidence type="ECO:0000256" key="10">
    <source>
        <dbReference type="ARBA" id="ARBA00022840"/>
    </source>
</evidence>
<dbReference type="Pfam" id="PF00946">
    <property type="entry name" value="Mononeg_RNA_pol"/>
    <property type="match status" value="2"/>
</dbReference>
<evidence type="ECO:0000256" key="3">
    <source>
        <dbReference type="ARBA" id="ARBA00012494"/>
    </source>
</evidence>
<evidence type="ECO:0000256" key="12">
    <source>
        <dbReference type="ARBA" id="ARBA00022953"/>
    </source>
</evidence>
<comment type="subcellular location">
    <subcellularLocation>
        <location evidence="1">Host cytoplasm</location>
    </subcellularLocation>
    <subcellularLocation>
        <location evidence="2">Virion</location>
    </subcellularLocation>
</comment>
<keyword evidence="8" id="KW-0548">Nucleotidyltransferase</keyword>
<dbReference type="EMBL" id="PP711319">
    <property type="protein sequence ID" value="XBH23564.1"/>
    <property type="molecule type" value="Viral_cRNA"/>
</dbReference>
<protein>
    <recommendedName>
        <fullName evidence="3">RNA-directed RNA polymerase</fullName>
        <ecNumber evidence="3">2.7.7.48</ecNumber>
    </recommendedName>
    <alternativeName>
        <fullName evidence="19">Replicase</fullName>
    </alternativeName>
    <alternativeName>
        <fullName evidence="18">Transcriptase</fullName>
    </alternativeName>
</protein>
<comment type="catalytic activity">
    <reaction evidence="17">
        <text>a 5'-end (5'-triphosphoguanosine)-(2'-O-methyladenylyl)-adenylyl-cytidylyl-adenosine in mRNA + S-adenosyl-L-methionine = a 5'-end (N(7)-methyl 5'-triphosphoguanosine)-(2'-O-methyladenylyl)-adenylyl-cytidylyl-adenosine in mRNA + S-adenosyl-L-homocysteine</text>
        <dbReference type="Rhea" id="RHEA:65440"/>
        <dbReference type="Rhea" id="RHEA-COMP:16798"/>
        <dbReference type="Rhea" id="RHEA-COMP:16801"/>
        <dbReference type="ChEBI" id="CHEBI:57856"/>
        <dbReference type="ChEBI" id="CHEBI:59789"/>
        <dbReference type="ChEBI" id="CHEBI:156482"/>
        <dbReference type="ChEBI" id="CHEBI:156483"/>
    </reaction>
</comment>
<evidence type="ECO:0000256" key="18">
    <source>
        <dbReference type="ARBA" id="ARBA00030436"/>
    </source>
</evidence>
<keyword evidence="9" id="KW-0547">Nucleotide-binding</keyword>
<evidence type="ECO:0000256" key="23">
    <source>
        <dbReference type="SAM" id="MobiDB-lite"/>
    </source>
</evidence>
<organism evidence="25">
    <name type="scientific">Sambucus betanucleorhabdovirus 2</name>
    <dbReference type="NCBI Taxonomy" id="3141830"/>
    <lineage>
        <taxon>Viruses</taxon>
        <taxon>Riboviria</taxon>
        <taxon>Orthornavirae</taxon>
        <taxon>Negarnaviricota</taxon>
        <taxon>Haploviricotina</taxon>
        <taxon>Monjiviricetes</taxon>
        <taxon>Mononegavirales</taxon>
        <taxon>Rhabdoviridae</taxon>
        <taxon>Betarhabdovirinae</taxon>
        <taxon>Betanucleorhabdovirus</taxon>
    </lineage>
</organism>
<proteinExistence type="predicted"/>
<reference evidence="25" key="1">
    <citation type="journal article" date="2024" name="Pathogens">
        <title>Novel Betanucleorhabdoviruses Infecting Elderberry (Sambucus nigra L.): Genome Characterization and Genetic Variability.</title>
        <authorList>
            <person name="Safarova D."/>
            <person name="Candresse T."/>
            <person name="Veselska J."/>
            <person name="Navratil M."/>
        </authorList>
    </citation>
    <scope>NUCLEOTIDE SEQUENCE</scope>
    <source>
        <strain evidence="25">B78-30</strain>
    </source>
</reference>
<accession>A0AAU7E124</accession>